<dbReference type="Pfam" id="PF01936">
    <property type="entry name" value="NYN"/>
    <property type="match status" value="1"/>
</dbReference>
<proteinExistence type="predicted"/>
<dbReference type="InterPro" id="IPR021139">
    <property type="entry name" value="NYN"/>
</dbReference>
<dbReference type="AlphaFoldDB" id="A0AAU9RAV1"/>
<accession>A0AAU9RAV1</accession>
<reference evidence="2 3" key="1">
    <citation type="submission" date="2022-03" db="EMBL/GenBank/DDBJ databases">
        <authorList>
            <person name="Nunn A."/>
            <person name="Chopra R."/>
            <person name="Nunn A."/>
            <person name="Contreras Garrido A."/>
        </authorList>
    </citation>
    <scope>NUCLEOTIDE SEQUENCE [LARGE SCALE GENOMIC DNA]</scope>
</reference>
<feature type="domain" description="NYN" evidence="1">
    <location>
        <begin position="9"/>
        <end position="145"/>
    </location>
</feature>
<dbReference type="GO" id="GO:0004540">
    <property type="term" value="F:RNA nuclease activity"/>
    <property type="evidence" value="ECO:0007669"/>
    <property type="project" value="InterPro"/>
</dbReference>
<gene>
    <name evidence="2" type="ORF">TAV2_LOCUS193</name>
</gene>
<evidence type="ECO:0000313" key="3">
    <source>
        <dbReference type="Proteomes" id="UP000836841"/>
    </source>
</evidence>
<name>A0AAU9RAV1_THLAR</name>
<evidence type="ECO:0000313" key="2">
    <source>
        <dbReference type="EMBL" id="CAH2034550.1"/>
    </source>
</evidence>
<sequence>MDLDPEFAVSLFWDAQNAQLLSHQICNLMANIESSLRTADERYYLAKKKVVVGNSSLDFISQHGEYLHQQGFVVVDAPEQERDCIIERAFDAGNIILDEILGQVLEKELSRNVLIISGKSDFITTLKMLESNERNTLIAVDEDASPDYIGTAQHAWLWDDMATRAAKFIH</sequence>
<protein>
    <recommendedName>
        <fullName evidence="1">NYN domain-containing protein</fullName>
    </recommendedName>
</protein>
<keyword evidence="3" id="KW-1185">Reference proteome</keyword>
<evidence type="ECO:0000259" key="1">
    <source>
        <dbReference type="Pfam" id="PF01936"/>
    </source>
</evidence>
<organism evidence="2 3">
    <name type="scientific">Thlaspi arvense</name>
    <name type="common">Field penny-cress</name>
    <dbReference type="NCBI Taxonomy" id="13288"/>
    <lineage>
        <taxon>Eukaryota</taxon>
        <taxon>Viridiplantae</taxon>
        <taxon>Streptophyta</taxon>
        <taxon>Embryophyta</taxon>
        <taxon>Tracheophyta</taxon>
        <taxon>Spermatophyta</taxon>
        <taxon>Magnoliopsida</taxon>
        <taxon>eudicotyledons</taxon>
        <taxon>Gunneridae</taxon>
        <taxon>Pentapetalae</taxon>
        <taxon>rosids</taxon>
        <taxon>malvids</taxon>
        <taxon>Brassicales</taxon>
        <taxon>Brassicaceae</taxon>
        <taxon>Thlaspideae</taxon>
        <taxon>Thlaspi</taxon>
    </lineage>
</organism>
<dbReference type="Gene3D" id="3.40.50.1010">
    <property type="entry name" value="5'-nuclease"/>
    <property type="match status" value="1"/>
</dbReference>
<dbReference type="Proteomes" id="UP000836841">
    <property type="component" value="Chromosome 1"/>
</dbReference>
<dbReference type="EMBL" id="OU466857">
    <property type="protein sequence ID" value="CAH2034550.1"/>
    <property type="molecule type" value="Genomic_DNA"/>
</dbReference>